<evidence type="ECO:0000313" key="2">
    <source>
        <dbReference type="EMBL" id="KAF2836123.1"/>
    </source>
</evidence>
<reference evidence="2" key="1">
    <citation type="journal article" date="2020" name="Stud. Mycol.">
        <title>101 Dothideomycetes genomes: a test case for predicting lifestyles and emergence of pathogens.</title>
        <authorList>
            <person name="Haridas S."/>
            <person name="Albert R."/>
            <person name="Binder M."/>
            <person name="Bloem J."/>
            <person name="Labutti K."/>
            <person name="Salamov A."/>
            <person name="Andreopoulos B."/>
            <person name="Baker S."/>
            <person name="Barry K."/>
            <person name="Bills G."/>
            <person name="Bluhm B."/>
            <person name="Cannon C."/>
            <person name="Castanera R."/>
            <person name="Culley D."/>
            <person name="Daum C."/>
            <person name="Ezra D."/>
            <person name="Gonzalez J."/>
            <person name="Henrissat B."/>
            <person name="Kuo A."/>
            <person name="Liang C."/>
            <person name="Lipzen A."/>
            <person name="Lutzoni F."/>
            <person name="Magnuson J."/>
            <person name="Mondo S."/>
            <person name="Nolan M."/>
            <person name="Ohm R."/>
            <person name="Pangilinan J."/>
            <person name="Park H.-J."/>
            <person name="Ramirez L."/>
            <person name="Alfaro M."/>
            <person name="Sun H."/>
            <person name="Tritt A."/>
            <person name="Yoshinaga Y."/>
            <person name="Zwiers L.-H."/>
            <person name="Turgeon B."/>
            <person name="Goodwin S."/>
            <person name="Spatafora J."/>
            <person name="Crous P."/>
            <person name="Grigoriev I."/>
        </authorList>
    </citation>
    <scope>NUCLEOTIDE SEQUENCE</scope>
    <source>
        <strain evidence="2">CBS 101060</strain>
    </source>
</reference>
<keyword evidence="3" id="KW-1185">Reference proteome</keyword>
<gene>
    <name evidence="2" type="ORF">M501DRAFT_997366</name>
</gene>
<evidence type="ECO:0000313" key="3">
    <source>
        <dbReference type="Proteomes" id="UP000799429"/>
    </source>
</evidence>
<sequence>MGVADGRDHHLNSYKYSCETRGVIKQIKSFSFSFIFSFIIFIFIGTPELVIGSVSSGICDCRGLIKQDRRPGYRKKAYTNVRGGDSTRPASIQATFYTVACNSNRKGIESSITDCQSSYLESIASFSLLLTLGFKGLKSGDIPIPQNPRDQRVFLFEGLKLD</sequence>
<feature type="transmembrane region" description="Helical" evidence="1">
    <location>
        <begin position="30"/>
        <end position="51"/>
    </location>
</feature>
<protein>
    <submittedName>
        <fullName evidence="2">Uncharacterized protein</fullName>
    </submittedName>
</protein>
<keyword evidence="1" id="KW-0812">Transmembrane</keyword>
<dbReference type="Proteomes" id="UP000799429">
    <property type="component" value="Unassembled WGS sequence"/>
</dbReference>
<keyword evidence="1" id="KW-1133">Transmembrane helix</keyword>
<accession>A0A9P4S4L0</accession>
<dbReference type="AlphaFoldDB" id="A0A9P4S4L0"/>
<keyword evidence="1" id="KW-0472">Membrane</keyword>
<comment type="caution">
    <text evidence="2">The sequence shown here is derived from an EMBL/GenBank/DDBJ whole genome shotgun (WGS) entry which is preliminary data.</text>
</comment>
<organism evidence="2 3">
    <name type="scientific">Patellaria atrata CBS 101060</name>
    <dbReference type="NCBI Taxonomy" id="1346257"/>
    <lineage>
        <taxon>Eukaryota</taxon>
        <taxon>Fungi</taxon>
        <taxon>Dikarya</taxon>
        <taxon>Ascomycota</taxon>
        <taxon>Pezizomycotina</taxon>
        <taxon>Dothideomycetes</taxon>
        <taxon>Dothideomycetes incertae sedis</taxon>
        <taxon>Patellariales</taxon>
        <taxon>Patellariaceae</taxon>
        <taxon>Patellaria</taxon>
    </lineage>
</organism>
<evidence type="ECO:0000256" key="1">
    <source>
        <dbReference type="SAM" id="Phobius"/>
    </source>
</evidence>
<name>A0A9P4S4L0_9PEZI</name>
<dbReference type="EMBL" id="MU006105">
    <property type="protein sequence ID" value="KAF2836123.1"/>
    <property type="molecule type" value="Genomic_DNA"/>
</dbReference>
<proteinExistence type="predicted"/>